<feature type="transmembrane region" description="Helical" evidence="2">
    <location>
        <begin position="385"/>
        <end position="409"/>
    </location>
</feature>
<feature type="transmembrane region" description="Helical" evidence="2">
    <location>
        <begin position="337"/>
        <end position="355"/>
    </location>
</feature>
<evidence type="ECO:0000313" key="3">
    <source>
        <dbReference type="EMBL" id="GGC98378.1"/>
    </source>
</evidence>
<dbReference type="InterPro" id="IPR001036">
    <property type="entry name" value="Acrflvin-R"/>
</dbReference>
<feature type="transmembrane region" description="Helical" evidence="2">
    <location>
        <begin position="1016"/>
        <end position="1040"/>
    </location>
</feature>
<keyword evidence="4" id="KW-1185">Reference proteome</keyword>
<dbReference type="Gene3D" id="3.30.70.1320">
    <property type="entry name" value="Multidrug efflux transporter AcrB pore domain like"/>
    <property type="match status" value="1"/>
</dbReference>
<feature type="transmembrane region" description="Helical" evidence="2">
    <location>
        <begin position="931"/>
        <end position="955"/>
    </location>
</feature>
<dbReference type="Proteomes" id="UP000597761">
    <property type="component" value="Unassembled WGS sequence"/>
</dbReference>
<dbReference type="Gene3D" id="3.30.2090.10">
    <property type="entry name" value="Multidrug efflux transporter AcrB TolC docking domain, DN and DC subdomains"/>
    <property type="match status" value="2"/>
</dbReference>
<sequence length="1093" mass="113105">MFRLAHLSLANRALIALVTVLASVFGVITMTSLKQELIPSIEFPQVSVITSMPGSSPEVIDKQVSEPLEAALNAVEGLDSSTATSRSGVSTINLQFVYGTNLDRARSQVDRAISNARRQLPDDANPQSITGSISDLPIVYLAVSSDDESLSALRQRLTTAAVPKLQKIDGVRSADVAGGATQSVRVLPDDAKLARAGLSVTAIRDALQNNGDLLPAGTVRQGSQALDVQFGSPIASLDAVRALPVSGRDPRVVTIGDVASVSLTDDAATSITRTDGEPTLSVAVTKKPEGDAVSISHQVRDLLPQVQAEVGGGARFTTVFDQAPFIEKSIKDLTTEGLLGLGFAVLVILVFLLSVRSTLVTAISIPLSLLITFIGMTGLKYSLNILTLGALTIAIGRVVDDSIVVIENIKRHLEYGQAKLQAILEAIREVAGAVTASTLTTVAVFAPIAFVGDLAGELFRPFALTVTMALLASLLVALTIVPVLAYWFLGDRPARRGRDRTTRVSSADGSTVAAADGTGSTVAGPREDRGRGDRLPWLQRAYLPILGGTQRHPVITVAAAALILAITALMLPLMKTNLLGDSGQNSFSIKQSLPAGTSLQATSDAAERVESTLRGIDGVRTVQVNIGNASGGLSAFLTAGASTAQYTVITDEKRNQTDLRETVRRAVTGLPDVGTVTLSTQSGGFGTSSTVNVTVTAPTSDLLAKANDVVVRGLTGVQDARDVSSNLAANQPVVQVRVDRAAAARLGVNENALAGILAARLSPIPGGTVRLNDTDYQVKIGDPPALTSVATLRNLPIPAGPTTVPLSRLADVSQEQVATSITVSSGQRTAVVSVTPAGTDLGAVSRSVQDRLATLDLPTGAEAAIGGAAVQQASSFQQLGLALLAAIAIVYVIMVATFKSLAQPLILLVSVPFAATGAIGLLVATQIPLGLASLVGLLMLVGIVVTNAIVLIDLINQYRRPGPDRPAMSLADAITTGARRRLRPILMTALATIFALIPMALGLTGGGGFISQPLAVVVIGGLISSTALTLILVPVLYRLLEGWRERRAARRGQPAGAEEPHRITGAGSAAGAGLLAPAGAAASNGHRGRHAAD</sequence>
<dbReference type="SUPFAM" id="SSF82714">
    <property type="entry name" value="Multidrug efflux transporter AcrB TolC docking domain, DN and DC subdomains"/>
    <property type="match status" value="2"/>
</dbReference>
<reference evidence="4" key="1">
    <citation type="journal article" date="2019" name="Int. J. Syst. Evol. Microbiol.">
        <title>The Global Catalogue of Microorganisms (GCM) 10K type strain sequencing project: providing services to taxonomists for standard genome sequencing and annotation.</title>
        <authorList>
            <consortium name="The Broad Institute Genomics Platform"/>
            <consortium name="The Broad Institute Genome Sequencing Center for Infectious Disease"/>
            <person name="Wu L."/>
            <person name="Ma J."/>
        </authorList>
    </citation>
    <scope>NUCLEOTIDE SEQUENCE [LARGE SCALE GENOMIC DNA]</scope>
    <source>
        <strain evidence="4">CGMCC 1.15480</strain>
    </source>
</reference>
<feature type="transmembrane region" description="Helical" evidence="2">
    <location>
        <begin position="879"/>
        <end position="898"/>
    </location>
</feature>
<evidence type="ECO:0000256" key="2">
    <source>
        <dbReference type="SAM" id="Phobius"/>
    </source>
</evidence>
<organism evidence="3 4">
    <name type="scientific">Tersicoccus solisilvae</name>
    <dbReference type="NCBI Taxonomy" id="1882339"/>
    <lineage>
        <taxon>Bacteria</taxon>
        <taxon>Bacillati</taxon>
        <taxon>Actinomycetota</taxon>
        <taxon>Actinomycetes</taxon>
        <taxon>Micrococcales</taxon>
        <taxon>Micrococcaceae</taxon>
        <taxon>Tersicoccus</taxon>
    </lineage>
</organism>
<name>A0ABQ1PK17_9MICC</name>
<dbReference type="SUPFAM" id="SSF82693">
    <property type="entry name" value="Multidrug efflux transporter AcrB pore domain, PN1, PN2, PC1 and PC2 subdomains"/>
    <property type="match status" value="2"/>
</dbReference>
<dbReference type="EMBL" id="BMJI01000021">
    <property type="protein sequence ID" value="GGC98378.1"/>
    <property type="molecule type" value="Genomic_DNA"/>
</dbReference>
<comment type="caution">
    <text evidence="3">The sequence shown here is derived from an EMBL/GenBank/DDBJ whole genome shotgun (WGS) entry which is preliminary data.</text>
</comment>
<dbReference type="SUPFAM" id="SSF82866">
    <property type="entry name" value="Multidrug efflux transporter AcrB transmembrane domain"/>
    <property type="match status" value="2"/>
</dbReference>
<dbReference type="PRINTS" id="PR00702">
    <property type="entry name" value="ACRIFLAVINRP"/>
</dbReference>
<feature type="region of interest" description="Disordered" evidence="1">
    <location>
        <begin position="1050"/>
        <end position="1069"/>
    </location>
</feature>
<feature type="transmembrane region" description="Helical" evidence="2">
    <location>
        <begin position="554"/>
        <end position="574"/>
    </location>
</feature>
<feature type="transmembrane region" description="Helical" evidence="2">
    <location>
        <begin position="430"/>
        <end position="450"/>
    </location>
</feature>
<dbReference type="Gene3D" id="3.30.70.1440">
    <property type="entry name" value="Multidrug efflux transporter AcrB pore domain"/>
    <property type="match status" value="1"/>
</dbReference>
<keyword evidence="2" id="KW-0812">Transmembrane</keyword>
<gene>
    <name evidence="3" type="ORF">GCM10011512_26630</name>
</gene>
<feature type="transmembrane region" description="Helical" evidence="2">
    <location>
        <begin position="362"/>
        <end position="379"/>
    </location>
</feature>
<dbReference type="InterPro" id="IPR027463">
    <property type="entry name" value="AcrB_DN_DC_subdom"/>
</dbReference>
<feature type="region of interest" description="Disordered" evidence="1">
    <location>
        <begin position="496"/>
        <end position="530"/>
    </location>
</feature>
<keyword evidence="2" id="KW-1133">Transmembrane helix</keyword>
<protein>
    <submittedName>
        <fullName evidence="3">Multidrug transporter</fullName>
    </submittedName>
</protein>
<keyword evidence="2" id="KW-0472">Membrane</keyword>
<accession>A0ABQ1PK17</accession>
<feature type="transmembrane region" description="Helical" evidence="2">
    <location>
        <begin position="462"/>
        <end position="489"/>
    </location>
</feature>
<dbReference type="Gene3D" id="1.20.1640.10">
    <property type="entry name" value="Multidrug efflux transporter AcrB transmembrane domain"/>
    <property type="match status" value="2"/>
</dbReference>
<dbReference type="Gene3D" id="3.30.70.1430">
    <property type="entry name" value="Multidrug efflux transporter AcrB pore domain"/>
    <property type="match status" value="2"/>
</dbReference>
<dbReference type="Pfam" id="PF00873">
    <property type="entry name" value="ACR_tran"/>
    <property type="match status" value="1"/>
</dbReference>
<evidence type="ECO:0000313" key="4">
    <source>
        <dbReference type="Proteomes" id="UP000597761"/>
    </source>
</evidence>
<evidence type="ECO:0000256" key="1">
    <source>
        <dbReference type="SAM" id="MobiDB-lite"/>
    </source>
</evidence>
<feature type="transmembrane region" description="Helical" evidence="2">
    <location>
        <begin position="905"/>
        <end position="925"/>
    </location>
</feature>
<dbReference type="PANTHER" id="PTHR32063:SF0">
    <property type="entry name" value="SWARMING MOTILITY PROTEIN SWRC"/>
    <property type="match status" value="1"/>
</dbReference>
<proteinExistence type="predicted"/>
<feature type="transmembrane region" description="Helical" evidence="2">
    <location>
        <begin position="985"/>
        <end position="1010"/>
    </location>
</feature>
<dbReference type="RefSeq" id="WP_188668904.1">
    <property type="nucleotide sequence ID" value="NZ_BMJI01000021.1"/>
</dbReference>
<dbReference type="PANTHER" id="PTHR32063">
    <property type="match status" value="1"/>
</dbReference>